<dbReference type="PANTHER" id="PTHR33021:SF234">
    <property type="entry name" value="EARLY NODULIN-LIKE PROTEIN 7"/>
    <property type="match status" value="1"/>
</dbReference>
<sequence length="176" mass="18920">MASLFSILCTASIVVFLAVKFAAAREFKMGGDLGWHEHAPTSLHFIIIGMQGTVFVYQNDSVMSVEKWNYFHCDSNSPIDIFDDGNSTVILEGPGVFYFISGTEDHCQNSEKLIVEVMSPHSIPNSPPPQAQGFSSLAPSPSHSSGVSVSILLGSVFMALLTTFPTLNFSSSGHSA</sequence>
<dbReference type="EMBL" id="QZWG01000007">
    <property type="protein sequence ID" value="RZC00898.1"/>
    <property type="molecule type" value="Genomic_DNA"/>
</dbReference>
<dbReference type="GO" id="GO:0009055">
    <property type="term" value="F:electron transfer activity"/>
    <property type="evidence" value="ECO:0007669"/>
    <property type="project" value="InterPro"/>
</dbReference>
<evidence type="ECO:0000259" key="3">
    <source>
        <dbReference type="PROSITE" id="PS51485"/>
    </source>
</evidence>
<dbReference type="InterPro" id="IPR003245">
    <property type="entry name" value="Phytocyanin_dom"/>
</dbReference>
<dbReference type="Proteomes" id="UP000289340">
    <property type="component" value="Chromosome 7"/>
</dbReference>
<feature type="region of interest" description="Disordered" evidence="1">
    <location>
        <begin position="119"/>
        <end position="138"/>
    </location>
</feature>
<dbReference type="SUPFAM" id="SSF49503">
    <property type="entry name" value="Cupredoxins"/>
    <property type="match status" value="1"/>
</dbReference>
<dbReference type="GO" id="GO:0005886">
    <property type="term" value="C:plasma membrane"/>
    <property type="evidence" value="ECO:0007669"/>
    <property type="project" value="TreeGrafter"/>
</dbReference>
<dbReference type="AlphaFoldDB" id="A0A445JR04"/>
<dbReference type="Gene3D" id="2.60.40.420">
    <property type="entry name" value="Cupredoxins - blue copper proteins"/>
    <property type="match status" value="1"/>
</dbReference>
<proteinExistence type="predicted"/>
<dbReference type="Pfam" id="PF02298">
    <property type="entry name" value="Cu_bind_like"/>
    <property type="match status" value="1"/>
</dbReference>
<dbReference type="PROSITE" id="PS51485">
    <property type="entry name" value="PHYTOCYANIN"/>
    <property type="match status" value="1"/>
</dbReference>
<dbReference type="Gramene" id="XM_028384864.1">
    <property type="protein sequence ID" value="XP_028240665.1"/>
    <property type="gene ID" value="LOC114419222"/>
</dbReference>
<gene>
    <name evidence="4" type="ORF">D0Y65_016607</name>
</gene>
<feature type="chain" id="PRO_5019009148" evidence="2">
    <location>
        <begin position="25"/>
        <end position="176"/>
    </location>
</feature>
<comment type="caution">
    <text evidence="4">The sequence shown here is derived from an EMBL/GenBank/DDBJ whole genome shotgun (WGS) entry which is preliminary data.</text>
</comment>
<protein>
    <submittedName>
        <fullName evidence="4">Early nodulin-like protein 1</fullName>
    </submittedName>
</protein>
<feature type="domain" description="Phytocyanin" evidence="3">
    <location>
        <begin position="25"/>
        <end position="119"/>
    </location>
</feature>
<evidence type="ECO:0000313" key="4">
    <source>
        <dbReference type="EMBL" id="RZC00898.1"/>
    </source>
</evidence>
<accession>A0A445JR04</accession>
<reference evidence="4 5" key="1">
    <citation type="submission" date="2018-09" db="EMBL/GenBank/DDBJ databases">
        <title>A high-quality reference genome of wild soybean provides a powerful tool to mine soybean genomes.</title>
        <authorList>
            <person name="Xie M."/>
            <person name="Chung C.Y.L."/>
            <person name="Li M.-W."/>
            <person name="Wong F.-L."/>
            <person name="Chan T.-F."/>
            <person name="Lam H.-M."/>
        </authorList>
    </citation>
    <scope>NUCLEOTIDE SEQUENCE [LARGE SCALE GENOMIC DNA]</scope>
    <source>
        <strain evidence="5">cv. W05</strain>
        <tissue evidence="4">Hypocotyl of etiolated seedlings</tissue>
    </source>
</reference>
<evidence type="ECO:0000256" key="1">
    <source>
        <dbReference type="SAM" id="MobiDB-lite"/>
    </source>
</evidence>
<evidence type="ECO:0000256" key="2">
    <source>
        <dbReference type="SAM" id="SignalP"/>
    </source>
</evidence>
<dbReference type="PANTHER" id="PTHR33021">
    <property type="entry name" value="BLUE COPPER PROTEIN"/>
    <property type="match status" value="1"/>
</dbReference>
<organism evidence="4 5">
    <name type="scientific">Glycine soja</name>
    <name type="common">Wild soybean</name>
    <dbReference type="NCBI Taxonomy" id="3848"/>
    <lineage>
        <taxon>Eukaryota</taxon>
        <taxon>Viridiplantae</taxon>
        <taxon>Streptophyta</taxon>
        <taxon>Embryophyta</taxon>
        <taxon>Tracheophyta</taxon>
        <taxon>Spermatophyta</taxon>
        <taxon>Magnoliopsida</taxon>
        <taxon>eudicotyledons</taxon>
        <taxon>Gunneridae</taxon>
        <taxon>Pentapetalae</taxon>
        <taxon>rosids</taxon>
        <taxon>fabids</taxon>
        <taxon>Fabales</taxon>
        <taxon>Fabaceae</taxon>
        <taxon>Papilionoideae</taxon>
        <taxon>50 kb inversion clade</taxon>
        <taxon>NPAAA clade</taxon>
        <taxon>indigoferoid/millettioid clade</taxon>
        <taxon>Phaseoleae</taxon>
        <taxon>Glycine</taxon>
        <taxon>Glycine subgen. Soja</taxon>
    </lineage>
</organism>
<evidence type="ECO:0000313" key="5">
    <source>
        <dbReference type="Proteomes" id="UP000289340"/>
    </source>
</evidence>
<dbReference type="InterPro" id="IPR008972">
    <property type="entry name" value="Cupredoxin"/>
</dbReference>
<keyword evidence="2" id="KW-0732">Signal</keyword>
<name>A0A445JR04_GLYSO</name>
<dbReference type="InterPro" id="IPR039391">
    <property type="entry name" value="Phytocyanin-like"/>
</dbReference>
<keyword evidence="5" id="KW-1185">Reference proteome</keyword>
<feature type="signal peptide" evidence="2">
    <location>
        <begin position="1"/>
        <end position="24"/>
    </location>
</feature>